<dbReference type="OrthoDB" id="5986784at2"/>
<evidence type="ECO:0008006" key="3">
    <source>
        <dbReference type="Google" id="ProtNLM"/>
    </source>
</evidence>
<dbReference type="RefSeq" id="WP_008487841.1">
    <property type="nucleotide sequence ID" value="NZ_AMRG01000004.1"/>
</dbReference>
<reference evidence="1 2" key="1">
    <citation type="journal article" date="2012" name="J. Bacteriol.">
        <title>Genome Sequence of Idiomarina xiamenensis Type Strain 10-D-4.</title>
        <authorList>
            <person name="Lai Q."/>
            <person name="Wang L."/>
            <person name="Wang W."/>
            <person name="Shao Z."/>
        </authorList>
    </citation>
    <scope>NUCLEOTIDE SEQUENCE [LARGE SCALE GENOMIC DNA]</scope>
    <source>
        <strain evidence="1 2">10-D-4</strain>
    </source>
</reference>
<comment type="caution">
    <text evidence="1">The sequence shown here is derived from an EMBL/GenBank/DDBJ whole genome shotgun (WGS) entry which is preliminary data.</text>
</comment>
<dbReference type="STRING" id="740709.A10D4_03815"/>
<dbReference type="Proteomes" id="UP000014115">
    <property type="component" value="Unassembled WGS sequence"/>
</dbReference>
<dbReference type="EMBL" id="AMRG01000004">
    <property type="protein sequence ID" value="EKE84707.1"/>
    <property type="molecule type" value="Genomic_DNA"/>
</dbReference>
<proteinExistence type="predicted"/>
<keyword evidence="2" id="KW-1185">Reference proteome</keyword>
<evidence type="ECO:0000313" key="2">
    <source>
        <dbReference type="Proteomes" id="UP000014115"/>
    </source>
</evidence>
<protein>
    <recommendedName>
        <fullName evidence="3">2TM domain-containing protein</fullName>
    </recommendedName>
</protein>
<dbReference type="PATRIC" id="fig|740709.3.peg.771"/>
<evidence type="ECO:0000313" key="1">
    <source>
        <dbReference type="EMBL" id="EKE84707.1"/>
    </source>
</evidence>
<organism evidence="1 2">
    <name type="scientific">Idiomarina xiamenensis 10-D-4</name>
    <dbReference type="NCBI Taxonomy" id="740709"/>
    <lineage>
        <taxon>Bacteria</taxon>
        <taxon>Pseudomonadati</taxon>
        <taxon>Pseudomonadota</taxon>
        <taxon>Gammaproteobacteria</taxon>
        <taxon>Alteromonadales</taxon>
        <taxon>Idiomarinaceae</taxon>
        <taxon>Idiomarina</taxon>
    </lineage>
</organism>
<accession>K2KDD5</accession>
<sequence length="111" mass="13087">MAKQTWNATRISYWQKQRAAGKWRFVRKYGARWGILMFIAFMIFHLITRVNFNSPDWQAQLWASIITNLITWSIGGLLFGLVVWYTNERSFRRFQQQQQASSASSDSSTND</sequence>
<dbReference type="AlphaFoldDB" id="K2KDD5"/>
<gene>
    <name evidence="1" type="ORF">A10D4_03815</name>
</gene>
<name>K2KDD5_9GAMM</name>